<accession>A0A8X8WH88</accession>
<feature type="region of interest" description="Disordered" evidence="1">
    <location>
        <begin position="51"/>
        <end position="71"/>
    </location>
</feature>
<evidence type="ECO:0000256" key="1">
    <source>
        <dbReference type="SAM" id="MobiDB-lite"/>
    </source>
</evidence>
<reference evidence="2" key="1">
    <citation type="submission" date="2018-01" db="EMBL/GenBank/DDBJ databases">
        <authorList>
            <person name="Mao J.F."/>
        </authorList>
    </citation>
    <scope>NUCLEOTIDE SEQUENCE</scope>
    <source>
        <strain evidence="2">Huo1</strain>
        <tissue evidence="2">Leaf</tissue>
    </source>
</reference>
<gene>
    <name evidence="2" type="ORF">SASPL_144863</name>
</gene>
<proteinExistence type="predicted"/>
<keyword evidence="3" id="KW-1185">Reference proteome</keyword>
<dbReference type="EMBL" id="PNBA02000017">
    <property type="protein sequence ID" value="KAG6394279.1"/>
    <property type="molecule type" value="Genomic_DNA"/>
</dbReference>
<protein>
    <submittedName>
        <fullName evidence="2">Uncharacterized protein</fullName>
    </submittedName>
</protein>
<dbReference type="PANTHER" id="PTHR33696">
    <property type="entry name" value="T22J18.15-RELATED"/>
    <property type="match status" value="1"/>
</dbReference>
<organism evidence="2">
    <name type="scientific">Salvia splendens</name>
    <name type="common">Scarlet sage</name>
    <dbReference type="NCBI Taxonomy" id="180675"/>
    <lineage>
        <taxon>Eukaryota</taxon>
        <taxon>Viridiplantae</taxon>
        <taxon>Streptophyta</taxon>
        <taxon>Embryophyta</taxon>
        <taxon>Tracheophyta</taxon>
        <taxon>Spermatophyta</taxon>
        <taxon>Magnoliopsida</taxon>
        <taxon>eudicotyledons</taxon>
        <taxon>Gunneridae</taxon>
        <taxon>Pentapetalae</taxon>
        <taxon>asterids</taxon>
        <taxon>lamiids</taxon>
        <taxon>Lamiales</taxon>
        <taxon>Lamiaceae</taxon>
        <taxon>Nepetoideae</taxon>
        <taxon>Mentheae</taxon>
        <taxon>Salviinae</taxon>
        <taxon>Salvia</taxon>
        <taxon>Salvia subgen. Calosphace</taxon>
        <taxon>core Calosphace</taxon>
    </lineage>
</organism>
<sequence length="136" mass="15725">MNHRKIRSQGYVPFSWEEKPGIPKFINHNKSNSSSDMALVFEFDNLKIRSEENEGRSVPPPPAPPRKSKGIRWRDDPFLAALKSCTKEEKNLSKKSSFFSCKHSCNVQDSNLVSFSKLPPIPKERYYARSFVRNLH</sequence>
<evidence type="ECO:0000313" key="2">
    <source>
        <dbReference type="EMBL" id="KAG6394279.1"/>
    </source>
</evidence>
<dbReference type="Proteomes" id="UP000298416">
    <property type="component" value="Unassembled WGS sequence"/>
</dbReference>
<evidence type="ECO:0000313" key="3">
    <source>
        <dbReference type="Proteomes" id="UP000298416"/>
    </source>
</evidence>
<name>A0A8X8WH88_SALSN</name>
<dbReference type="PANTHER" id="PTHR33696:SF23">
    <property type="entry name" value="OS03G0674900 PROTEIN"/>
    <property type="match status" value="1"/>
</dbReference>
<dbReference type="AlphaFoldDB" id="A0A8X8WH88"/>
<reference evidence="2" key="2">
    <citation type="submission" date="2020-08" db="EMBL/GenBank/DDBJ databases">
        <title>Plant Genome Project.</title>
        <authorList>
            <person name="Zhang R.-G."/>
        </authorList>
    </citation>
    <scope>NUCLEOTIDE SEQUENCE</scope>
    <source>
        <strain evidence="2">Huo1</strain>
        <tissue evidence="2">Leaf</tissue>
    </source>
</reference>
<comment type="caution">
    <text evidence="2">The sequence shown here is derived from an EMBL/GenBank/DDBJ whole genome shotgun (WGS) entry which is preliminary data.</text>
</comment>